<feature type="binding site" evidence="4">
    <location>
        <position position="328"/>
    </location>
    <ligand>
        <name>substrate</name>
    </ligand>
</feature>
<dbReference type="AlphaFoldDB" id="A0A2T2WFQ1"/>
<dbReference type="InterPro" id="IPR020578">
    <property type="entry name" value="Aminotrans_V_PyrdxlP_BS"/>
</dbReference>
<dbReference type="PANTHER" id="PTHR21152">
    <property type="entry name" value="AMINOTRANSFERASE CLASS V"/>
    <property type="match status" value="1"/>
</dbReference>
<name>A0A2T2WFQ1_9FIRM</name>
<evidence type="ECO:0000256" key="1">
    <source>
        <dbReference type="ARBA" id="ARBA00001933"/>
    </source>
</evidence>
<dbReference type="Gene3D" id="3.40.640.10">
    <property type="entry name" value="Type I PLP-dependent aspartate aminotransferase-like (Major domain)"/>
    <property type="match status" value="1"/>
</dbReference>
<accession>A0A2T2WFQ1</accession>
<proteinExistence type="inferred from homology"/>
<protein>
    <submittedName>
        <fullName evidence="9">Serine--glyoxylate aminotransferase</fullName>
    </submittedName>
</protein>
<dbReference type="PIRSF" id="PIRSF000524">
    <property type="entry name" value="SPT"/>
    <property type="match status" value="1"/>
</dbReference>
<keyword evidence="3 5" id="KW-0663">Pyridoxal phosphate</keyword>
<evidence type="ECO:0000256" key="4">
    <source>
        <dbReference type="PIRSR" id="PIRSR000524-1"/>
    </source>
</evidence>
<dbReference type="EMBL" id="PXYV01000044">
    <property type="protein sequence ID" value="PSR21050.1"/>
    <property type="molecule type" value="Genomic_DNA"/>
</dbReference>
<gene>
    <name evidence="9" type="ORF">C7B45_12500</name>
</gene>
<evidence type="ECO:0000313" key="9">
    <source>
        <dbReference type="EMBL" id="PSR21050.1"/>
    </source>
</evidence>
<evidence type="ECO:0000259" key="8">
    <source>
        <dbReference type="Pfam" id="PF00266"/>
    </source>
</evidence>
<organism evidence="9 10">
    <name type="scientific">Sulfobacillus acidophilus</name>
    <dbReference type="NCBI Taxonomy" id="53633"/>
    <lineage>
        <taxon>Bacteria</taxon>
        <taxon>Bacillati</taxon>
        <taxon>Bacillota</taxon>
        <taxon>Clostridia</taxon>
        <taxon>Eubacteriales</taxon>
        <taxon>Clostridiales Family XVII. Incertae Sedis</taxon>
        <taxon>Sulfobacillus</taxon>
    </lineage>
</organism>
<evidence type="ECO:0000256" key="5">
    <source>
        <dbReference type="PIRSR" id="PIRSR000524-50"/>
    </source>
</evidence>
<dbReference type="PANTHER" id="PTHR21152:SF40">
    <property type="entry name" value="ALANINE--GLYOXYLATE AMINOTRANSFERASE"/>
    <property type="match status" value="1"/>
</dbReference>
<reference evidence="9 10" key="1">
    <citation type="journal article" date="2014" name="BMC Genomics">
        <title>Comparison of environmental and isolate Sulfobacillus genomes reveals diverse carbon, sulfur, nitrogen, and hydrogen metabolisms.</title>
        <authorList>
            <person name="Justice N.B."/>
            <person name="Norman A."/>
            <person name="Brown C.T."/>
            <person name="Singh A."/>
            <person name="Thomas B.C."/>
            <person name="Banfield J.F."/>
        </authorList>
    </citation>
    <scope>NUCLEOTIDE SEQUENCE [LARGE SCALE GENOMIC DNA]</scope>
    <source>
        <strain evidence="9">AMDSBA3</strain>
    </source>
</reference>
<comment type="similarity">
    <text evidence="2 6">Belongs to the class-V pyridoxal-phosphate-dependent aminotransferase family.</text>
</comment>
<evidence type="ECO:0000313" key="10">
    <source>
        <dbReference type="Proteomes" id="UP000241848"/>
    </source>
</evidence>
<dbReference type="Proteomes" id="UP000241848">
    <property type="component" value="Unassembled WGS sequence"/>
</dbReference>
<dbReference type="InterPro" id="IPR015421">
    <property type="entry name" value="PyrdxlP-dep_Trfase_major"/>
</dbReference>
<dbReference type="Pfam" id="PF00266">
    <property type="entry name" value="Aminotran_5"/>
    <property type="match status" value="1"/>
</dbReference>
<sequence length="376" mass="40070">MHILLPGPTPVPKAVEQAMLTAMSDHRGSLFATVQKRVLQQLADLFQAPSANHVAVLPASGTGGLEAAIQNLFMPGDDVLVVETGLFGRRFGEVAQSLELKIDRLEIPWGQAFKPQDILARVADHPYRGILVTHNETSTGVLNPVEELSTQLLTVPERPLLVVDSISGVPSIPLRLSGAIDAIVAASQKGFMCPPGLAILAFSDGGREAILANRPGRFYFDLNPYLKGHLPYTPAVSLWYGLDAALDLLAQEGEKARFARHRLLRDMVRAYGAAGGLSLLVEESHASPTVTALGLPASLKPGDVRRHAEERGLQIAGALGPWHDSAIRIGHVGAIDVGDLWAGLGLLAPELLYPEDALKAAYQVATQKLIAGGHPS</sequence>
<dbReference type="InterPro" id="IPR015424">
    <property type="entry name" value="PyrdxlP-dep_Trfase"/>
</dbReference>
<evidence type="ECO:0000256" key="6">
    <source>
        <dbReference type="RuleBase" id="RU004075"/>
    </source>
</evidence>
<dbReference type="InterPro" id="IPR024169">
    <property type="entry name" value="SP_NH2Trfase/AEP_transaminase"/>
</dbReference>
<keyword evidence="9" id="KW-0808">Transferase</keyword>
<comment type="caution">
    <text evidence="9">The sequence shown here is derived from an EMBL/GenBank/DDBJ whole genome shotgun (WGS) entry which is preliminary data.</text>
</comment>
<dbReference type="InterPro" id="IPR000192">
    <property type="entry name" value="Aminotrans_V_dom"/>
</dbReference>
<feature type="modified residue" description="N6-(pyridoxal phosphate)lysine" evidence="5">
    <location>
        <position position="189"/>
    </location>
</feature>
<dbReference type="SUPFAM" id="SSF53383">
    <property type="entry name" value="PLP-dependent transferases"/>
    <property type="match status" value="1"/>
</dbReference>
<evidence type="ECO:0000256" key="3">
    <source>
        <dbReference type="ARBA" id="ARBA00022898"/>
    </source>
</evidence>
<keyword evidence="9" id="KW-0032">Aminotransferase</keyword>
<dbReference type="InterPro" id="IPR015422">
    <property type="entry name" value="PyrdxlP-dep_Trfase_small"/>
</dbReference>
<dbReference type="GO" id="GO:0004760">
    <property type="term" value="F:L-serine-pyruvate transaminase activity"/>
    <property type="evidence" value="ECO:0007669"/>
    <property type="project" value="TreeGrafter"/>
</dbReference>
<evidence type="ECO:0000256" key="2">
    <source>
        <dbReference type="ARBA" id="ARBA00009236"/>
    </source>
</evidence>
<dbReference type="PROSITE" id="PS00595">
    <property type="entry name" value="AA_TRANSFER_CLASS_5"/>
    <property type="match status" value="1"/>
</dbReference>
<comment type="cofactor">
    <cofactor evidence="1 5 7">
        <name>pyridoxal 5'-phosphate</name>
        <dbReference type="ChEBI" id="CHEBI:597326"/>
    </cofactor>
</comment>
<dbReference type="GO" id="GO:0019265">
    <property type="term" value="P:glycine biosynthetic process, by transamination of glyoxylate"/>
    <property type="evidence" value="ECO:0007669"/>
    <property type="project" value="TreeGrafter"/>
</dbReference>
<dbReference type="Gene3D" id="3.90.1150.10">
    <property type="entry name" value="Aspartate Aminotransferase, domain 1"/>
    <property type="match status" value="1"/>
</dbReference>
<evidence type="ECO:0000256" key="7">
    <source>
        <dbReference type="RuleBase" id="RU004504"/>
    </source>
</evidence>
<feature type="domain" description="Aminotransferase class V" evidence="8">
    <location>
        <begin position="24"/>
        <end position="293"/>
    </location>
</feature>
<dbReference type="GO" id="GO:0008453">
    <property type="term" value="F:alanine-glyoxylate transaminase activity"/>
    <property type="evidence" value="ECO:0007669"/>
    <property type="project" value="TreeGrafter"/>
</dbReference>